<dbReference type="InterPro" id="IPR003661">
    <property type="entry name" value="HisK_dim/P_dom"/>
</dbReference>
<comment type="subcellular location">
    <subcellularLocation>
        <location evidence="2">Cell membrane</location>
        <topology evidence="2">Multi-pass membrane protein</topology>
    </subcellularLocation>
</comment>
<organism evidence="15 16">
    <name type="scientific">Bizionia arctica</name>
    <dbReference type="NCBI Taxonomy" id="1495645"/>
    <lineage>
        <taxon>Bacteria</taxon>
        <taxon>Pseudomonadati</taxon>
        <taxon>Bacteroidota</taxon>
        <taxon>Flavobacteriia</taxon>
        <taxon>Flavobacteriales</taxon>
        <taxon>Flavobacteriaceae</taxon>
        <taxon>Bizionia</taxon>
    </lineage>
</organism>
<dbReference type="InterPro" id="IPR036097">
    <property type="entry name" value="HisK_dim/P_sf"/>
</dbReference>
<evidence type="ECO:0000259" key="14">
    <source>
        <dbReference type="PROSITE" id="PS50109"/>
    </source>
</evidence>
<dbReference type="InterPro" id="IPR050398">
    <property type="entry name" value="HssS/ArlS-like"/>
</dbReference>
<dbReference type="PANTHER" id="PTHR45528:SF1">
    <property type="entry name" value="SENSOR HISTIDINE KINASE CPXA"/>
    <property type="match status" value="1"/>
</dbReference>
<keyword evidence="11" id="KW-1133">Transmembrane helix</keyword>
<keyword evidence="16" id="KW-1185">Reference proteome</keyword>
<evidence type="ECO:0000256" key="5">
    <source>
        <dbReference type="ARBA" id="ARBA00022553"/>
    </source>
</evidence>
<evidence type="ECO:0000313" key="15">
    <source>
        <dbReference type="EMBL" id="GGG35952.1"/>
    </source>
</evidence>
<dbReference type="EC" id="2.7.13.3" evidence="3"/>
<gene>
    <name evidence="15" type="ORF">GCM10010976_04590</name>
</gene>
<accession>A0A917GBB4</accession>
<comment type="caution">
    <text evidence="15">The sequence shown here is derived from an EMBL/GenBank/DDBJ whole genome shotgun (WGS) entry which is preliminary data.</text>
</comment>
<evidence type="ECO:0000256" key="12">
    <source>
        <dbReference type="ARBA" id="ARBA00023012"/>
    </source>
</evidence>
<evidence type="ECO:0000256" key="2">
    <source>
        <dbReference type="ARBA" id="ARBA00004651"/>
    </source>
</evidence>
<evidence type="ECO:0000313" key="16">
    <source>
        <dbReference type="Proteomes" id="UP000625976"/>
    </source>
</evidence>
<keyword evidence="8" id="KW-0547">Nucleotide-binding</keyword>
<keyword evidence="12" id="KW-0902">Two-component regulatory system</keyword>
<comment type="catalytic activity">
    <reaction evidence="1">
        <text>ATP + protein L-histidine = ADP + protein N-phospho-L-histidine.</text>
        <dbReference type="EC" id="2.7.13.3"/>
    </reaction>
</comment>
<keyword evidence="13" id="KW-0472">Membrane</keyword>
<dbReference type="InterPro" id="IPR036890">
    <property type="entry name" value="HATPase_C_sf"/>
</dbReference>
<dbReference type="SUPFAM" id="SSF55874">
    <property type="entry name" value="ATPase domain of HSP90 chaperone/DNA topoisomerase II/histidine kinase"/>
    <property type="match status" value="1"/>
</dbReference>
<proteinExistence type="predicted"/>
<evidence type="ECO:0000256" key="11">
    <source>
        <dbReference type="ARBA" id="ARBA00022989"/>
    </source>
</evidence>
<dbReference type="InterPro" id="IPR004358">
    <property type="entry name" value="Sig_transdc_His_kin-like_C"/>
</dbReference>
<protein>
    <recommendedName>
        <fullName evidence="3">histidine kinase</fullName>
        <ecNumber evidence="3">2.7.13.3</ecNumber>
    </recommendedName>
</protein>
<dbReference type="AlphaFoldDB" id="A0A917GBB4"/>
<evidence type="ECO:0000256" key="9">
    <source>
        <dbReference type="ARBA" id="ARBA00022777"/>
    </source>
</evidence>
<dbReference type="GO" id="GO:0000155">
    <property type="term" value="F:phosphorelay sensor kinase activity"/>
    <property type="evidence" value="ECO:0007669"/>
    <property type="project" value="InterPro"/>
</dbReference>
<evidence type="ECO:0000256" key="4">
    <source>
        <dbReference type="ARBA" id="ARBA00022475"/>
    </source>
</evidence>
<keyword evidence="7" id="KW-0812">Transmembrane</keyword>
<dbReference type="SUPFAM" id="SSF47384">
    <property type="entry name" value="Homodimeric domain of signal transducing histidine kinase"/>
    <property type="match status" value="1"/>
</dbReference>
<dbReference type="GO" id="GO:0005524">
    <property type="term" value="F:ATP binding"/>
    <property type="evidence" value="ECO:0007669"/>
    <property type="project" value="UniProtKB-KW"/>
</dbReference>
<dbReference type="EMBL" id="BMFQ01000001">
    <property type="protein sequence ID" value="GGG35952.1"/>
    <property type="molecule type" value="Genomic_DNA"/>
</dbReference>
<dbReference type="PANTHER" id="PTHR45528">
    <property type="entry name" value="SENSOR HISTIDINE KINASE CPXA"/>
    <property type="match status" value="1"/>
</dbReference>
<dbReference type="SMART" id="SM00387">
    <property type="entry name" value="HATPase_c"/>
    <property type="match status" value="1"/>
</dbReference>
<dbReference type="Gene3D" id="1.10.287.130">
    <property type="match status" value="1"/>
</dbReference>
<evidence type="ECO:0000256" key="1">
    <source>
        <dbReference type="ARBA" id="ARBA00000085"/>
    </source>
</evidence>
<reference evidence="15" key="1">
    <citation type="journal article" date="2014" name="Int. J. Syst. Evol. Microbiol.">
        <title>Complete genome sequence of Corynebacterium casei LMG S-19264T (=DSM 44701T), isolated from a smear-ripened cheese.</title>
        <authorList>
            <consortium name="US DOE Joint Genome Institute (JGI-PGF)"/>
            <person name="Walter F."/>
            <person name="Albersmeier A."/>
            <person name="Kalinowski J."/>
            <person name="Ruckert C."/>
        </authorList>
    </citation>
    <scope>NUCLEOTIDE SEQUENCE</scope>
    <source>
        <strain evidence="15">CGMCC 1.12751</strain>
    </source>
</reference>
<dbReference type="Pfam" id="PF02518">
    <property type="entry name" value="HATPase_c"/>
    <property type="match status" value="1"/>
</dbReference>
<evidence type="ECO:0000256" key="8">
    <source>
        <dbReference type="ARBA" id="ARBA00022741"/>
    </source>
</evidence>
<keyword evidence="6" id="KW-0808">Transferase</keyword>
<evidence type="ECO:0000256" key="7">
    <source>
        <dbReference type="ARBA" id="ARBA00022692"/>
    </source>
</evidence>
<dbReference type="GO" id="GO:0005886">
    <property type="term" value="C:plasma membrane"/>
    <property type="evidence" value="ECO:0007669"/>
    <property type="project" value="UniProtKB-SubCell"/>
</dbReference>
<dbReference type="InterPro" id="IPR005467">
    <property type="entry name" value="His_kinase_dom"/>
</dbReference>
<sequence>MTLGATALTLKILNALLSPIIKGEVALKEFVDHDVVPDLPITYTDEVGEMLKNIQYTIECLDEVDKEKQDIIELISHDLRTPILQSLDIITFLNDDGDDPEQRAENLSLLSEIVTKQLKFLEEMLKALKAKHIEIGYKNFESIPVSSMINKIIYDYKKRIEVKHLSVINTIPEHVKLHGHSLGMKQVFENLLNNAIKFSEKNGEIHISEISDKNSVQIIIQDQGTGFNERTKDTLFSKFVPGHLGTSGEPTTGLGLYLTKKIVEKHAGTIEPFSEGQGKGAKFVVSIPA</sequence>
<evidence type="ECO:0000256" key="13">
    <source>
        <dbReference type="ARBA" id="ARBA00023136"/>
    </source>
</evidence>
<name>A0A917GBB4_9FLAO</name>
<evidence type="ECO:0000256" key="10">
    <source>
        <dbReference type="ARBA" id="ARBA00022840"/>
    </source>
</evidence>
<reference evidence="15" key="2">
    <citation type="submission" date="2020-09" db="EMBL/GenBank/DDBJ databases">
        <authorList>
            <person name="Sun Q."/>
            <person name="Zhou Y."/>
        </authorList>
    </citation>
    <scope>NUCLEOTIDE SEQUENCE</scope>
    <source>
        <strain evidence="15">CGMCC 1.12751</strain>
    </source>
</reference>
<dbReference type="InterPro" id="IPR003594">
    <property type="entry name" value="HATPase_dom"/>
</dbReference>
<keyword evidence="4" id="KW-1003">Cell membrane</keyword>
<feature type="domain" description="Histidine kinase" evidence="14">
    <location>
        <begin position="74"/>
        <end position="289"/>
    </location>
</feature>
<dbReference type="CDD" id="cd00082">
    <property type="entry name" value="HisKA"/>
    <property type="match status" value="1"/>
</dbReference>
<dbReference type="Gene3D" id="3.30.565.10">
    <property type="entry name" value="Histidine kinase-like ATPase, C-terminal domain"/>
    <property type="match status" value="1"/>
</dbReference>
<evidence type="ECO:0000256" key="3">
    <source>
        <dbReference type="ARBA" id="ARBA00012438"/>
    </source>
</evidence>
<keyword evidence="10" id="KW-0067">ATP-binding</keyword>
<dbReference type="PRINTS" id="PR00344">
    <property type="entry name" value="BCTRLSENSOR"/>
</dbReference>
<evidence type="ECO:0000256" key="6">
    <source>
        <dbReference type="ARBA" id="ARBA00022679"/>
    </source>
</evidence>
<keyword evidence="5" id="KW-0597">Phosphoprotein</keyword>
<keyword evidence="9" id="KW-0418">Kinase</keyword>
<dbReference type="PROSITE" id="PS50109">
    <property type="entry name" value="HIS_KIN"/>
    <property type="match status" value="1"/>
</dbReference>
<dbReference type="Proteomes" id="UP000625976">
    <property type="component" value="Unassembled WGS sequence"/>
</dbReference>